<evidence type="ECO:0000313" key="2">
    <source>
        <dbReference type="Proteomes" id="UP000215086"/>
    </source>
</evidence>
<name>A0A286RD60_9BACT</name>
<dbReference type="EMBL" id="CP018477">
    <property type="protein sequence ID" value="ASV73877.1"/>
    <property type="molecule type" value="Genomic_DNA"/>
</dbReference>
<accession>A0A286RD60</accession>
<dbReference type="Proteomes" id="UP000215086">
    <property type="component" value="Chromosome"/>
</dbReference>
<organism evidence="1 2">
    <name type="scientific">Thermogutta terrifontis</name>
    <dbReference type="NCBI Taxonomy" id="1331910"/>
    <lineage>
        <taxon>Bacteria</taxon>
        <taxon>Pseudomonadati</taxon>
        <taxon>Planctomycetota</taxon>
        <taxon>Planctomycetia</taxon>
        <taxon>Pirellulales</taxon>
        <taxon>Thermoguttaceae</taxon>
        <taxon>Thermogutta</taxon>
    </lineage>
</organism>
<dbReference type="AlphaFoldDB" id="A0A286RD60"/>
<reference evidence="1 2" key="1">
    <citation type="journal article" name="Front. Microbiol.">
        <title>Sugar Metabolism of the First Thermophilic Planctomycete Thermogutta terrifontis: Comparative Genomic and Transcriptomic Approaches.</title>
        <authorList>
            <person name="Elcheninov A.G."/>
            <person name="Menzel P."/>
            <person name="Gudbergsdottir S.R."/>
            <person name="Slesarev A.I."/>
            <person name="Kadnikov V.V."/>
            <person name="Krogh A."/>
            <person name="Bonch-Osmolovskaya E.A."/>
            <person name="Peng X."/>
            <person name="Kublanov I.V."/>
        </authorList>
    </citation>
    <scope>NUCLEOTIDE SEQUENCE [LARGE SCALE GENOMIC DNA]</scope>
    <source>
        <strain evidence="1 2">R1</strain>
    </source>
</reference>
<sequence length="46" mass="5023">MCEVRGQKVVFVDISLTPREQLAQLQGLCSALESRVNSAEEFATPA</sequence>
<dbReference type="KEGG" id="ttf:THTE_1275"/>
<evidence type="ECO:0000313" key="1">
    <source>
        <dbReference type="EMBL" id="ASV73877.1"/>
    </source>
</evidence>
<protein>
    <submittedName>
        <fullName evidence="1">Uncharacterized protein</fullName>
    </submittedName>
</protein>
<dbReference type="RefSeq" id="WP_157731757.1">
    <property type="nucleotide sequence ID" value="NZ_CP018477.1"/>
</dbReference>
<keyword evidence="2" id="KW-1185">Reference proteome</keyword>
<gene>
    <name evidence="1" type="ORF">THTE_1275</name>
</gene>
<proteinExistence type="predicted"/>